<comment type="caution">
    <text evidence="2">The sequence shown here is derived from an EMBL/GenBank/DDBJ whole genome shotgun (WGS) entry which is preliminary data.</text>
</comment>
<proteinExistence type="predicted"/>
<feature type="domain" description="Reverse transcriptase Ty1/copia-type" evidence="1">
    <location>
        <begin position="33"/>
        <end position="110"/>
    </location>
</feature>
<evidence type="ECO:0000313" key="2">
    <source>
        <dbReference type="EMBL" id="GFD26847.1"/>
    </source>
</evidence>
<accession>A0A699UW33</accession>
<dbReference type="InterPro" id="IPR013103">
    <property type="entry name" value="RVT_2"/>
</dbReference>
<name>A0A699UW33_TANCI</name>
<gene>
    <name evidence="2" type="ORF">Tci_898816</name>
</gene>
<feature type="non-terminal residue" evidence="2">
    <location>
        <position position="1"/>
    </location>
</feature>
<protein>
    <submittedName>
        <fullName evidence="2">Retrovirus-related Pol polyprotein from transposon TNT 1-94</fullName>
    </submittedName>
</protein>
<dbReference type="EMBL" id="BKCJ011372239">
    <property type="protein sequence ID" value="GFD26847.1"/>
    <property type="molecule type" value="Genomic_DNA"/>
</dbReference>
<organism evidence="2">
    <name type="scientific">Tanacetum cinerariifolium</name>
    <name type="common">Dalmatian daisy</name>
    <name type="synonym">Chrysanthemum cinerariifolium</name>
    <dbReference type="NCBI Taxonomy" id="118510"/>
    <lineage>
        <taxon>Eukaryota</taxon>
        <taxon>Viridiplantae</taxon>
        <taxon>Streptophyta</taxon>
        <taxon>Embryophyta</taxon>
        <taxon>Tracheophyta</taxon>
        <taxon>Spermatophyta</taxon>
        <taxon>Magnoliopsida</taxon>
        <taxon>eudicotyledons</taxon>
        <taxon>Gunneridae</taxon>
        <taxon>Pentapetalae</taxon>
        <taxon>asterids</taxon>
        <taxon>campanulids</taxon>
        <taxon>Asterales</taxon>
        <taxon>Asteraceae</taxon>
        <taxon>Asteroideae</taxon>
        <taxon>Anthemideae</taxon>
        <taxon>Anthemidinae</taxon>
        <taxon>Tanacetum</taxon>
    </lineage>
</organism>
<sequence>SVLSKVKPKNSKTVEGCWFEAMQDKIYEFDQLQVWKLVPRPDCVMTFALKWIYKVNLDEYGDVLINKARLVVKGYHQEDGIDFEESFAPVAWLEAIRIFFSNTASKNMTIY</sequence>
<dbReference type="Pfam" id="PF07727">
    <property type="entry name" value="RVT_2"/>
    <property type="match status" value="1"/>
</dbReference>
<dbReference type="AlphaFoldDB" id="A0A699UW33"/>
<reference evidence="2" key="1">
    <citation type="journal article" date="2019" name="Sci. Rep.">
        <title>Draft genome of Tanacetum cinerariifolium, the natural source of mosquito coil.</title>
        <authorList>
            <person name="Yamashiro T."/>
            <person name="Shiraishi A."/>
            <person name="Satake H."/>
            <person name="Nakayama K."/>
        </authorList>
    </citation>
    <scope>NUCLEOTIDE SEQUENCE</scope>
</reference>
<evidence type="ECO:0000259" key="1">
    <source>
        <dbReference type="Pfam" id="PF07727"/>
    </source>
</evidence>